<feature type="domain" description="M23ase beta-sheet core" evidence="1">
    <location>
        <begin position="2"/>
        <end position="91"/>
    </location>
</feature>
<reference evidence="2" key="1">
    <citation type="submission" date="2020-02" db="EMBL/GenBank/DDBJ databases">
        <authorList>
            <person name="Shen X.-R."/>
            <person name="Zhang Y.-X."/>
        </authorList>
    </citation>
    <scope>NUCLEOTIDE SEQUENCE</scope>
    <source>
        <strain evidence="2">SYP-B3998</strain>
    </source>
</reference>
<dbReference type="CDD" id="cd12797">
    <property type="entry name" value="M23_peptidase"/>
    <property type="match status" value="1"/>
</dbReference>
<organism evidence="2">
    <name type="scientific">Paenibacillus sp. SYP-B3998</name>
    <dbReference type="NCBI Taxonomy" id="2678564"/>
    <lineage>
        <taxon>Bacteria</taxon>
        <taxon>Bacillati</taxon>
        <taxon>Bacillota</taxon>
        <taxon>Bacilli</taxon>
        <taxon>Bacillales</taxon>
        <taxon>Paenibacillaceae</taxon>
        <taxon>Paenibacillus</taxon>
    </lineage>
</organism>
<name>A0A6G4A4F5_9BACL</name>
<comment type="caution">
    <text evidence="2">The sequence shown here is derived from an EMBL/GenBank/DDBJ whole genome shotgun (WGS) entry which is preliminary data.</text>
</comment>
<dbReference type="RefSeq" id="WP_163952844.1">
    <property type="nucleotide sequence ID" value="NZ_JAAIKC010000014.1"/>
</dbReference>
<dbReference type="InterPro" id="IPR011055">
    <property type="entry name" value="Dup_hybrid_motif"/>
</dbReference>
<dbReference type="PANTHER" id="PTHR21666">
    <property type="entry name" value="PEPTIDASE-RELATED"/>
    <property type="match status" value="1"/>
</dbReference>
<dbReference type="InterPro" id="IPR050570">
    <property type="entry name" value="Cell_wall_metabolism_enzyme"/>
</dbReference>
<gene>
    <name evidence="2" type="ORF">GK047_24870</name>
</gene>
<protein>
    <submittedName>
        <fullName evidence="2">M23 family metallopeptidase</fullName>
    </submittedName>
</protein>
<dbReference type="GO" id="GO:0004222">
    <property type="term" value="F:metalloendopeptidase activity"/>
    <property type="evidence" value="ECO:0007669"/>
    <property type="project" value="TreeGrafter"/>
</dbReference>
<proteinExistence type="predicted"/>
<dbReference type="PANTHER" id="PTHR21666:SF270">
    <property type="entry name" value="MUREIN HYDROLASE ACTIVATOR ENVC"/>
    <property type="match status" value="1"/>
</dbReference>
<dbReference type="SUPFAM" id="SSF51261">
    <property type="entry name" value="Duplicated hybrid motif"/>
    <property type="match status" value="1"/>
</dbReference>
<evidence type="ECO:0000313" key="2">
    <source>
        <dbReference type="EMBL" id="NEW09210.1"/>
    </source>
</evidence>
<dbReference type="Pfam" id="PF01551">
    <property type="entry name" value="Peptidase_M23"/>
    <property type="match status" value="1"/>
</dbReference>
<dbReference type="InterPro" id="IPR016047">
    <property type="entry name" value="M23ase_b-sheet_dom"/>
</dbReference>
<dbReference type="AlphaFoldDB" id="A0A6G4A4F5"/>
<dbReference type="EMBL" id="JAAIKC010000014">
    <property type="protein sequence ID" value="NEW09210.1"/>
    <property type="molecule type" value="Genomic_DNA"/>
</dbReference>
<sequence>MLAPADGTVIEVVSDIADNSPVGTMNAKQPAGNRVVIDHGNGEYSLLLAHLKMGSAKVQKGAIVKKGDLVGLCGNSGNSSEAHIHFQVSNNPTLDLGKALPVRYEGDVKVLQGQTLVGS</sequence>
<evidence type="ECO:0000259" key="1">
    <source>
        <dbReference type="Pfam" id="PF01551"/>
    </source>
</evidence>
<dbReference type="Gene3D" id="2.70.70.10">
    <property type="entry name" value="Glucose Permease (Domain IIA)"/>
    <property type="match status" value="1"/>
</dbReference>
<accession>A0A6G4A4F5</accession>